<feature type="domain" description="Glycosyltransferase 2-like" evidence="11">
    <location>
        <begin position="3"/>
        <end position="129"/>
    </location>
</feature>
<evidence type="ECO:0000256" key="3">
    <source>
        <dbReference type="ARBA" id="ARBA00022676"/>
    </source>
</evidence>
<keyword evidence="6" id="KW-0472">Membrane</keyword>
<evidence type="ECO:0000256" key="9">
    <source>
        <dbReference type="ARBA" id="ARBA00038120"/>
    </source>
</evidence>
<evidence type="ECO:0000256" key="2">
    <source>
        <dbReference type="ARBA" id="ARBA00022475"/>
    </source>
</evidence>
<keyword evidence="4" id="KW-0808">Transferase</keyword>
<dbReference type="InterPro" id="IPR001173">
    <property type="entry name" value="Glyco_trans_2-like"/>
</dbReference>
<dbReference type="PANTHER" id="PTHR43646:SF2">
    <property type="entry name" value="GLYCOSYLTRANSFERASE 2-LIKE DOMAIN-CONTAINING PROTEIN"/>
    <property type="match status" value="1"/>
</dbReference>
<dbReference type="NCBIfam" id="TIGR04283">
    <property type="entry name" value="glyco_like_mftF"/>
    <property type="match status" value="1"/>
</dbReference>
<keyword evidence="2" id="KW-1003">Cell membrane</keyword>
<comment type="similarity">
    <text evidence="9">Belongs to the glycosyltransferase 2 family. CrtQ subfamily.</text>
</comment>
<keyword evidence="3" id="KW-0328">Glycosyltransferase</keyword>
<proteinExistence type="inferred from homology"/>
<dbReference type="PANTHER" id="PTHR43646">
    <property type="entry name" value="GLYCOSYLTRANSFERASE"/>
    <property type="match status" value="1"/>
</dbReference>
<reference evidence="12 13" key="1">
    <citation type="submission" date="2021-06" db="EMBL/GenBank/DDBJ databases">
        <title>Enterococcus alishanensis sp. nov., a novel lactic acid bacterium isolated from fresh coffee beans.</title>
        <authorList>
            <person name="Chen Y.-S."/>
        </authorList>
    </citation>
    <scope>NUCLEOTIDE SEQUENCE [LARGE SCALE GENOMIC DNA]</scope>
    <source>
        <strain evidence="12 13">ALS3</strain>
    </source>
</reference>
<comment type="caution">
    <text evidence="12">The sequence shown here is derived from an EMBL/GenBank/DDBJ whole genome shotgun (WGS) entry which is preliminary data.</text>
</comment>
<evidence type="ECO:0000313" key="13">
    <source>
        <dbReference type="Proteomes" id="UP000774130"/>
    </source>
</evidence>
<evidence type="ECO:0000256" key="5">
    <source>
        <dbReference type="ARBA" id="ARBA00022746"/>
    </source>
</evidence>
<organism evidence="12 13">
    <name type="scientific">Enterococcus alishanensis</name>
    <dbReference type="NCBI Taxonomy" id="1303817"/>
    <lineage>
        <taxon>Bacteria</taxon>
        <taxon>Bacillati</taxon>
        <taxon>Bacillota</taxon>
        <taxon>Bacilli</taxon>
        <taxon>Lactobacillales</taxon>
        <taxon>Enterococcaceae</taxon>
        <taxon>Enterococcus</taxon>
    </lineage>
</organism>
<dbReference type="Proteomes" id="UP000774130">
    <property type="component" value="Unassembled WGS sequence"/>
</dbReference>
<comment type="pathway">
    <text evidence="8">Carotenoid biosynthesis; staphyloxanthin biosynthesis; staphyloxanthin from farnesyl diphosphate: step 4/5.</text>
</comment>
<comment type="function">
    <text evidence="7">Catalyzes the glycosylation of 4,4'-diaponeurosporenoate, i.e. the esterification of glucose at the C1'' position with the carboxyl group of 4,4'-diaponeurosporenic acid, to form glycosyl-4,4'-diaponeurosporenoate. This is a step in the biosynthesis of staphyloxanthin, an orange pigment present in most staphylococci strains.</text>
</comment>
<dbReference type="EMBL" id="JAHUZB010000005">
    <property type="protein sequence ID" value="MBV7391627.1"/>
    <property type="molecule type" value="Genomic_DNA"/>
</dbReference>
<comment type="subcellular location">
    <subcellularLocation>
        <location evidence="1">Cell membrane</location>
    </subcellularLocation>
</comment>
<evidence type="ECO:0000256" key="4">
    <source>
        <dbReference type="ARBA" id="ARBA00022679"/>
    </source>
</evidence>
<evidence type="ECO:0000259" key="11">
    <source>
        <dbReference type="Pfam" id="PF00535"/>
    </source>
</evidence>
<gene>
    <name evidence="12" type="ORF">KUA55_13135</name>
</gene>
<keyword evidence="13" id="KW-1185">Reference proteome</keyword>
<accession>A0ABS6TFJ2</accession>
<evidence type="ECO:0000256" key="8">
    <source>
        <dbReference type="ARBA" id="ARBA00037904"/>
    </source>
</evidence>
<protein>
    <recommendedName>
        <fullName evidence="10">4,4'-diaponeurosporenoate glycosyltransferase</fullName>
    </recommendedName>
</protein>
<evidence type="ECO:0000313" key="12">
    <source>
        <dbReference type="EMBL" id="MBV7391627.1"/>
    </source>
</evidence>
<evidence type="ECO:0000256" key="6">
    <source>
        <dbReference type="ARBA" id="ARBA00023136"/>
    </source>
</evidence>
<dbReference type="InterPro" id="IPR026461">
    <property type="entry name" value="Trfase_2_rSAM/seldom_assoc"/>
</dbReference>
<dbReference type="CDD" id="cd02522">
    <property type="entry name" value="GT_2_like_a"/>
    <property type="match status" value="1"/>
</dbReference>
<dbReference type="Pfam" id="PF00535">
    <property type="entry name" value="Glycos_transf_2"/>
    <property type="match status" value="1"/>
</dbReference>
<evidence type="ECO:0000256" key="10">
    <source>
        <dbReference type="ARBA" id="ARBA00040345"/>
    </source>
</evidence>
<evidence type="ECO:0000256" key="7">
    <source>
        <dbReference type="ARBA" id="ARBA00037281"/>
    </source>
</evidence>
<evidence type="ECO:0000256" key="1">
    <source>
        <dbReference type="ARBA" id="ARBA00004236"/>
    </source>
</evidence>
<keyword evidence="5" id="KW-0125">Carotenoid biosynthesis</keyword>
<name>A0ABS6TFJ2_9ENTE</name>
<sequence>MISIIMPILNEAENLKRILPQLKQIKSSLPYELIIVDGGSQDGSQEIAGKYGTVYHFQEKNRGAQLRYGVSQAKGEILWFLHADSWFEEDLTNLFEKMVSILKQPNVSAGFFRITFKGKGWFYRYLGFSSHLRALHLGLIFGDQGMFISREIYHQVGGFEAIPLMEDFDLSRKLAKIGKFVPLGLRIFSSDRRFEGQKFRVHVKMHWYQWQYLHGKTPEELVKKYYKE</sequence>